<dbReference type="Proteomes" id="UP000806285">
    <property type="component" value="Unassembled WGS sequence"/>
</dbReference>
<comment type="caution">
    <text evidence="2">The sequence shown here is derived from an EMBL/GenBank/DDBJ whole genome shotgun (WGS) entry which is preliminary data.</text>
</comment>
<protein>
    <recommendedName>
        <fullName evidence="4">Lipoprotein</fullName>
    </recommendedName>
</protein>
<evidence type="ECO:0008006" key="4">
    <source>
        <dbReference type="Google" id="ProtNLM"/>
    </source>
</evidence>
<evidence type="ECO:0000313" key="3">
    <source>
        <dbReference type="Proteomes" id="UP000806285"/>
    </source>
</evidence>
<name>A0ABR9S896_9BURK</name>
<evidence type="ECO:0000256" key="1">
    <source>
        <dbReference type="SAM" id="SignalP"/>
    </source>
</evidence>
<feature type="signal peptide" evidence="1">
    <location>
        <begin position="1"/>
        <end position="20"/>
    </location>
</feature>
<dbReference type="EMBL" id="JADDIV010000005">
    <property type="protein sequence ID" value="MBE7369644.1"/>
    <property type="molecule type" value="Genomic_DNA"/>
</dbReference>
<accession>A0ABR9S896</accession>
<gene>
    <name evidence="2" type="ORF">IM787_18925</name>
</gene>
<keyword evidence="3" id="KW-1185">Reference proteome</keyword>
<evidence type="ECO:0000313" key="2">
    <source>
        <dbReference type="EMBL" id="MBE7369644.1"/>
    </source>
</evidence>
<reference evidence="2 3" key="1">
    <citation type="submission" date="2020-10" db="EMBL/GenBank/DDBJ databases">
        <title>Ramlibacter sp. HM2 16S ribosomal RNA gene Genome sequencing and assembly.</title>
        <authorList>
            <person name="Kang M."/>
        </authorList>
    </citation>
    <scope>NUCLEOTIDE SEQUENCE [LARGE SCALE GENOMIC DNA]</scope>
    <source>
        <strain evidence="2 3">HM2</strain>
    </source>
</reference>
<keyword evidence="1" id="KW-0732">Signal</keyword>
<feature type="chain" id="PRO_5046501554" description="Lipoprotein" evidence="1">
    <location>
        <begin position="21"/>
        <end position="50"/>
    </location>
</feature>
<proteinExistence type="predicted"/>
<organism evidence="2 3">
    <name type="scientific">Ramlibacter pallidus</name>
    <dbReference type="NCBI Taxonomy" id="2780087"/>
    <lineage>
        <taxon>Bacteria</taxon>
        <taxon>Pseudomonadati</taxon>
        <taxon>Pseudomonadota</taxon>
        <taxon>Betaproteobacteria</taxon>
        <taxon>Burkholderiales</taxon>
        <taxon>Comamonadaceae</taxon>
        <taxon>Ramlibacter</taxon>
    </lineage>
</organism>
<dbReference type="PROSITE" id="PS51257">
    <property type="entry name" value="PROKAR_LIPOPROTEIN"/>
    <property type="match status" value="1"/>
</dbReference>
<sequence>MATRTGILFLLFALAGCAAAPRPQAGASACALGEASYACQVERYHAVSAP</sequence>
<dbReference type="RefSeq" id="WP_193678257.1">
    <property type="nucleotide sequence ID" value="NZ_JADDIV010000005.1"/>
</dbReference>